<dbReference type="STRING" id="1257118.L8GYI6"/>
<protein>
    <submittedName>
        <fullName evidence="2">Uncharacterized protein</fullName>
    </submittedName>
</protein>
<dbReference type="AlphaFoldDB" id="L8GYI6"/>
<keyword evidence="3" id="KW-1185">Reference proteome</keyword>
<dbReference type="Proteomes" id="UP000011083">
    <property type="component" value="Unassembled WGS sequence"/>
</dbReference>
<reference evidence="2 3" key="1">
    <citation type="journal article" date="2013" name="Genome Biol.">
        <title>Genome of Acanthamoeba castellanii highlights extensive lateral gene transfer and early evolution of tyrosine kinase signaling.</title>
        <authorList>
            <person name="Clarke M."/>
            <person name="Lohan A.J."/>
            <person name="Liu B."/>
            <person name="Lagkouvardos I."/>
            <person name="Roy S."/>
            <person name="Zafar N."/>
            <person name="Bertelli C."/>
            <person name="Schilde C."/>
            <person name="Kianianmomeni A."/>
            <person name="Burglin T.R."/>
            <person name="Frech C."/>
            <person name="Turcotte B."/>
            <person name="Kopec K.O."/>
            <person name="Synnott J.M."/>
            <person name="Choo C."/>
            <person name="Paponov I."/>
            <person name="Finkler A."/>
            <person name="Soon Heng Tan C."/>
            <person name="Hutchins A.P."/>
            <person name="Weinmeier T."/>
            <person name="Rattei T."/>
            <person name="Chu J.S."/>
            <person name="Gimenez G."/>
            <person name="Irimia M."/>
            <person name="Rigden D.J."/>
            <person name="Fitzpatrick D.A."/>
            <person name="Lorenzo-Morales J."/>
            <person name="Bateman A."/>
            <person name="Chiu C.H."/>
            <person name="Tang P."/>
            <person name="Hegemann P."/>
            <person name="Fromm H."/>
            <person name="Raoult D."/>
            <person name="Greub G."/>
            <person name="Miranda-Saavedra D."/>
            <person name="Chen N."/>
            <person name="Nash P."/>
            <person name="Ginger M.L."/>
            <person name="Horn M."/>
            <person name="Schaap P."/>
            <person name="Caler L."/>
            <person name="Loftus B."/>
        </authorList>
    </citation>
    <scope>NUCLEOTIDE SEQUENCE [LARGE SCALE GENOMIC DNA]</scope>
    <source>
        <strain evidence="2 3">Neff</strain>
    </source>
</reference>
<accession>L8GYI6</accession>
<feature type="region of interest" description="Disordered" evidence="1">
    <location>
        <begin position="1"/>
        <end position="26"/>
    </location>
</feature>
<dbReference type="VEuPathDB" id="AmoebaDB:ACA1_058120"/>
<dbReference type="OrthoDB" id="2316594at2759"/>
<sequence length="716" mass="76676">MKAKQAKASSVLPSTSPAPPHKPPAELDWAPAAVKQCTDLAANVLRTNHHPFILYRFVGQVKKANRLPAGVDHALFTRTILAAMDKDPRFKRGVYKGKPCFWASSNEFGPTGPADPAPNSKVKIRVPKPPKLAKPAKLAKAAQPAKSALPAKSVQPVKPAVLAAPPVRLTSEIAIEDSTVDIVTYAQLTQDEVRTATPTTEPPVVLPEQATVATSSPIAAQPPLRFEEPDPPSPLVSVVAPETAVPPPVVPRGAVRGFLLEERSSRALEAGVALADRAAASAFAEAALLGERTNCGHAWDPTAASASASEIYLNTHEPFCLATVGVQGGGKSHTMACVLESCLVPMLEDDVVRLHAPMSALVLHYDQNVTSVCEATGLISPHPALQRLLAPRQLGAAPCLPRDKMVVLVSPSFYRQRRAFYGDYCTVKPLLFRWHTLTADHIKRIMRIKDGDNQLYVAAMLDLLRRYQRDAVVPAFADFLAQVKETCKLNGQRGPLEQRMALLESLVAESAINADIRADGADLYASCQPGTLAIADLTDPLLAAEEANGIFQVLTEQYRALPLRGCGKLLALDEAHKFMDGVAGDGLSEAIVAVARLMRHDGMRLAVSTQSPLALAPELLELVTVAVLHRFHSRDWFTYLAKKLPLSDHAALELATLQPGHALAFASRSHLQGALTAGQPADDGTDGLGIHVFPLRVRGRITADRGASRKNAGAAT</sequence>
<evidence type="ECO:0000256" key="1">
    <source>
        <dbReference type="SAM" id="MobiDB-lite"/>
    </source>
</evidence>
<organism evidence="2 3">
    <name type="scientific">Acanthamoeba castellanii (strain ATCC 30010 / Neff)</name>
    <dbReference type="NCBI Taxonomy" id="1257118"/>
    <lineage>
        <taxon>Eukaryota</taxon>
        <taxon>Amoebozoa</taxon>
        <taxon>Discosea</taxon>
        <taxon>Longamoebia</taxon>
        <taxon>Centramoebida</taxon>
        <taxon>Acanthamoebidae</taxon>
        <taxon>Acanthamoeba</taxon>
    </lineage>
</organism>
<evidence type="ECO:0000313" key="3">
    <source>
        <dbReference type="Proteomes" id="UP000011083"/>
    </source>
</evidence>
<dbReference type="GeneID" id="14918434"/>
<proteinExistence type="predicted"/>
<gene>
    <name evidence="2" type="ORF">ACA1_058120</name>
</gene>
<dbReference type="InterPro" id="IPR027417">
    <property type="entry name" value="P-loop_NTPase"/>
</dbReference>
<dbReference type="KEGG" id="acan:ACA1_058120"/>
<dbReference type="Gene3D" id="3.40.50.300">
    <property type="entry name" value="P-loop containing nucleotide triphosphate hydrolases"/>
    <property type="match status" value="1"/>
</dbReference>
<dbReference type="SUPFAM" id="SSF52540">
    <property type="entry name" value="P-loop containing nucleoside triphosphate hydrolases"/>
    <property type="match status" value="1"/>
</dbReference>
<name>L8GYI6_ACACF</name>
<dbReference type="EMBL" id="KB007974">
    <property type="protein sequence ID" value="ELR17156.1"/>
    <property type="molecule type" value="Genomic_DNA"/>
</dbReference>
<dbReference type="RefSeq" id="XP_004339169.1">
    <property type="nucleotide sequence ID" value="XM_004339121.1"/>
</dbReference>
<evidence type="ECO:0000313" key="2">
    <source>
        <dbReference type="EMBL" id="ELR17156.1"/>
    </source>
</evidence>